<protein>
    <submittedName>
        <fullName evidence="2">Uncharacterized protein</fullName>
    </submittedName>
</protein>
<reference evidence="3 5" key="2">
    <citation type="submission" date="2014-01" db="EMBL/GenBank/DDBJ databases">
        <title>Draft genome sequencing of Bacillus alcalophilus CGMCC 1.3604.</title>
        <authorList>
            <person name="Yang J."/>
            <person name="Diao L."/>
            <person name="Yang S."/>
        </authorList>
    </citation>
    <scope>NUCLEOTIDE SEQUENCE [LARGE SCALE GENOMIC DNA]</scope>
    <source>
        <strain evidence="3 5">CGMCC 1.3604</strain>
    </source>
</reference>
<evidence type="ECO:0000313" key="3">
    <source>
        <dbReference type="EMBL" id="THG89088.1"/>
    </source>
</evidence>
<evidence type="ECO:0000313" key="2">
    <source>
        <dbReference type="EMBL" id="KGA95946.1"/>
    </source>
</evidence>
<organism evidence="2 4">
    <name type="scientific">Alkalihalobacillus alcalophilus ATCC 27647 = CGMCC 1.3604</name>
    <dbReference type="NCBI Taxonomy" id="1218173"/>
    <lineage>
        <taxon>Bacteria</taxon>
        <taxon>Bacillati</taxon>
        <taxon>Bacillota</taxon>
        <taxon>Bacilli</taxon>
        <taxon>Bacillales</taxon>
        <taxon>Bacillaceae</taxon>
        <taxon>Alkalihalobacillus</taxon>
    </lineage>
</organism>
<dbReference type="eggNOG" id="ENOG5033E65">
    <property type="taxonomic scope" value="Bacteria"/>
</dbReference>
<dbReference type="Proteomes" id="UP000297014">
    <property type="component" value="Unassembled WGS sequence"/>
</dbReference>
<dbReference type="RefSeq" id="WP_003323579.1">
    <property type="nucleotide sequence ID" value="NZ_ALPT02000091.1"/>
</dbReference>
<keyword evidence="1" id="KW-0812">Transmembrane</keyword>
<evidence type="ECO:0000313" key="5">
    <source>
        <dbReference type="Proteomes" id="UP000297014"/>
    </source>
</evidence>
<dbReference type="AlphaFoldDB" id="A0A094WGN4"/>
<dbReference type="EMBL" id="JALP01000265">
    <property type="protein sequence ID" value="THG89088.1"/>
    <property type="molecule type" value="Genomic_DNA"/>
</dbReference>
<sequence length="160" mass="18751">MSKQSVKFLVAIFLLVFVFSFYYFNISFSSPQNFSEFVEERSTTENIADVESIGIKRTEWLENGVIVGAEDDREFTIDDAVEINSFWNRDVSVHDGGRVNRDVENEFEVYLYFNNGEFQRFHVGEKYIIAREASNTEEHIPLTIKSDSNYLYNYLKGLYE</sequence>
<evidence type="ECO:0000313" key="4">
    <source>
        <dbReference type="Proteomes" id="UP000002754"/>
    </source>
</evidence>
<dbReference type="Proteomes" id="UP000002754">
    <property type="component" value="Unassembled WGS sequence"/>
</dbReference>
<accession>A0A094WGN4</accession>
<gene>
    <name evidence="3" type="ORF">AJ85_19610</name>
    <name evidence="2" type="ORF">BALCAV_0219225</name>
</gene>
<feature type="transmembrane region" description="Helical" evidence="1">
    <location>
        <begin position="6"/>
        <end position="24"/>
    </location>
</feature>
<comment type="caution">
    <text evidence="2">The sequence shown here is derived from an EMBL/GenBank/DDBJ whole genome shotgun (WGS) entry which is preliminary data.</text>
</comment>
<keyword evidence="1" id="KW-0472">Membrane</keyword>
<keyword evidence="1" id="KW-1133">Transmembrane helix</keyword>
<keyword evidence="4" id="KW-1185">Reference proteome</keyword>
<dbReference type="EMBL" id="ALPT02000091">
    <property type="protein sequence ID" value="KGA95946.1"/>
    <property type="molecule type" value="Genomic_DNA"/>
</dbReference>
<reference evidence="2 4" key="1">
    <citation type="journal article" date="2014" name="Genome Announc.">
        <title>Draft Genome Sequence of Bacillus alcalophilus AV1934, a Classic Alkaliphile Isolated from Human Feces in 1934.</title>
        <authorList>
            <person name="Attie O."/>
            <person name="Jayaprakash A."/>
            <person name="Shah H."/>
            <person name="Paulsen I.T."/>
            <person name="Morino M."/>
            <person name="Takahashi Y."/>
            <person name="Narumi I."/>
            <person name="Sachidanandam R."/>
            <person name="Satoh K."/>
            <person name="Ito M."/>
            <person name="Krulwich T.A."/>
        </authorList>
    </citation>
    <scope>NUCLEOTIDE SEQUENCE [LARGE SCALE GENOMIC DNA]</scope>
    <source>
        <strain evidence="2 4">AV1934</strain>
    </source>
</reference>
<evidence type="ECO:0000256" key="1">
    <source>
        <dbReference type="SAM" id="Phobius"/>
    </source>
</evidence>
<proteinExistence type="predicted"/>
<name>A0A094WGN4_ALKAL</name>